<evidence type="ECO:0000313" key="7">
    <source>
        <dbReference type="Proteomes" id="UP000092213"/>
    </source>
</evidence>
<comment type="similarity">
    <text evidence="1">Belongs to the LysR transcriptional regulatory family.</text>
</comment>
<dbReference type="InterPro" id="IPR000847">
    <property type="entry name" value="LysR_HTH_N"/>
</dbReference>
<keyword evidence="4" id="KW-0804">Transcription</keyword>
<evidence type="ECO:0000256" key="4">
    <source>
        <dbReference type="ARBA" id="ARBA00023163"/>
    </source>
</evidence>
<dbReference type="EMBL" id="CP016171">
    <property type="protein sequence ID" value="ANN73859.1"/>
    <property type="molecule type" value="Genomic_DNA"/>
</dbReference>
<dbReference type="Gene3D" id="3.40.190.10">
    <property type="entry name" value="Periplasmic binding protein-like II"/>
    <property type="match status" value="2"/>
</dbReference>
<dbReference type="STRING" id="463025.BAU08_23125"/>
<name>A0A193G3S1_9BORD</name>
<dbReference type="GO" id="GO:0003677">
    <property type="term" value="F:DNA binding"/>
    <property type="evidence" value="ECO:0007669"/>
    <property type="project" value="UniProtKB-KW"/>
</dbReference>
<dbReference type="InterPro" id="IPR005119">
    <property type="entry name" value="LysR_subst-bd"/>
</dbReference>
<keyword evidence="3" id="KW-0238">DNA-binding</keyword>
<evidence type="ECO:0000256" key="1">
    <source>
        <dbReference type="ARBA" id="ARBA00009437"/>
    </source>
</evidence>
<evidence type="ECO:0000256" key="2">
    <source>
        <dbReference type="ARBA" id="ARBA00023015"/>
    </source>
</evidence>
<evidence type="ECO:0000259" key="5">
    <source>
        <dbReference type="PROSITE" id="PS50931"/>
    </source>
</evidence>
<dbReference type="Pfam" id="PF03466">
    <property type="entry name" value="LysR_substrate"/>
    <property type="match status" value="1"/>
</dbReference>
<organism evidence="6 7">
    <name type="scientific">Bordetella bronchialis</name>
    <dbReference type="NCBI Taxonomy" id="463025"/>
    <lineage>
        <taxon>Bacteria</taxon>
        <taxon>Pseudomonadati</taxon>
        <taxon>Pseudomonadota</taxon>
        <taxon>Betaproteobacteria</taxon>
        <taxon>Burkholderiales</taxon>
        <taxon>Alcaligenaceae</taxon>
        <taxon>Bordetella</taxon>
    </lineage>
</organism>
<dbReference type="InterPro" id="IPR036388">
    <property type="entry name" value="WH-like_DNA-bd_sf"/>
</dbReference>
<gene>
    <name evidence="6" type="ORF">BAU08_23125</name>
</gene>
<dbReference type="Proteomes" id="UP000092213">
    <property type="component" value="Chromosome"/>
</dbReference>
<keyword evidence="2" id="KW-0805">Transcription regulation</keyword>
<dbReference type="PRINTS" id="PR00039">
    <property type="entry name" value="HTHLYSR"/>
</dbReference>
<accession>A0A193G3S1</accession>
<protein>
    <submittedName>
        <fullName evidence="6">LysR family transcriptional regulator</fullName>
    </submittedName>
</protein>
<dbReference type="AlphaFoldDB" id="A0A193G3S1"/>
<dbReference type="PANTHER" id="PTHR30419">
    <property type="entry name" value="HTH-TYPE TRANSCRIPTIONAL REGULATOR YBHD"/>
    <property type="match status" value="1"/>
</dbReference>
<dbReference type="GO" id="GO:0003700">
    <property type="term" value="F:DNA-binding transcription factor activity"/>
    <property type="evidence" value="ECO:0007669"/>
    <property type="project" value="InterPro"/>
</dbReference>
<reference evidence="6 7" key="1">
    <citation type="submission" date="2016-06" db="EMBL/GenBank/DDBJ databases">
        <title>Complete genome sequences of Bordetella bronchialis and Bordetella flabilis.</title>
        <authorList>
            <person name="LiPuma J.J."/>
            <person name="Spilker T."/>
        </authorList>
    </citation>
    <scope>NUCLEOTIDE SEQUENCE [LARGE SCALE GENOMIC DNA]</scope>
    <source>
        <strain evidence="6 7">AU17976</strain>
    </source>
</reference>
<dbReference type="InterPro" id="IPR036390">
    <property type="entry name" value="WH_DNA-bd_sf"/>
</dbReference>
<dbReference type="RefSeq" id="WP_066671977.1">
    <property type="nucleotide sequence ID" value="NZ_CP016171.1"/>
</dbReference>
<feature type="domain" description="HTH lysR-type" evidence="5">
    <location>
        <begin position="15"/>
        <end position="63"/>
    </location>
</feature>
<dbReference type="SUPFAM" id="SSF46785">
    <property type="entry name" value="Winged helix' DNA-binding domain"/>
    <property type="match status" value="1"/>
</dbReference>
<dbReference type="GO" id="GO:0005829">
    <property type="term" value="C:cytosol"/>
    <property type="evidence" value="ECO:0007669"/>
    <property type="project" value="TreeGrafter"/>
</dbReference>
<sequence>MSQLPDLSITHYRHFLLVAELRSFRAAAARAFRSQPALSLSIREMEQRLGQPLFERGARVTLTRFGESCLPLARELVDHHDRVAMSLGGLARSETGLLTLAAVATAAWLWIPEAVARYRATHPGVAMRLYDDNSEGVERMVLSGQVELGICSPVLRDKRLAFEPLWRDEFGLVCRNDHPLAGRSWVTWKEIAALPLIGTVAHRQLAGHRAAAFMADTPLFVSHMMSLTAMLERGVGVTVLAELGKPPDARSLAFVPLRRPRIGRSLGITRLAGRTLSPAASRMETLLRDQAARSPHAA</sequence>
<dbReference type="PROSITE" id="PS50931">
    <property type="entry name" value="HTH_LYSR"/>
    <property type="match status" value="1"/>
</dbReference>
<dbReference type="Gene3D" id="1.10.10.10">
    <property type="entry name" value="Winged helix-like DNA-binding domain superfamily/Winged helix DNA-binding domain"/>
    <property type="match status" value="1"/>
</dbReference>
<proteinExistence type="inferred from homology"/>
<dbReference type="PANTHER" id="PTHR30419:SF8">
    <property type="entry name" value="NITROGEN ASSIMILATION TRANSCRIPTIONAL ACTIVATOR-RELATED"/>
    <property type="match status" value="1"/>
</dbReference>
<evidence type="ECO:0000313" key="6">
    <source>
        <dbReference type="EMBL" id="ANN73859.1"/>
    </source>
</evidence>
<dbReference type="Pfam" id="PF00126">
    <property type="entry name" value="HTH_1"/>
    <property type="match status" value="1"/>
</dbReference>
<dbReference type="SUPFAM" id="SSF53850">
    <property type="entry name" value="Periplasmic binding protein-like II"/>
    <property type="match status" value="1"/>
</dbReference>
<dbReference type="InterPro" id="IPR050950">
    <property type="entry name" value="HTH-type_LysR_regulators"/>
</dbReference>
<evidence type="ECO:0000256" key="3">
    <source>
        <dbReference type="ARBA" id="ARBA00023125"/>
    </source>
</evidence>